<organism evidence="7">
    <name type="scientific">Oryza brachyantha</name>
    <name type="common">malo sina</name>
    <dbReference type="NCBI Taxonomy" id="4533"/>
    <lineage>
        <taxon>Eukaryota</taxon>
        <taxon>Viridiplantae</taxon>
        <taxon>Streptophyta</taxon>
        <taxon>Embryophyta</taxon>
        <taxon>Tracheophyta</taxon>
        <taxon>Spermatophyta</taxon>
        <taxon>Magnoliopsida</taxon>
        <taxon>Liliopsida</taxon>
        <taxon>Poales</taxon>
        <taxon>Poaceae</taxon>
        <taxon>BOP clade</taxon>
        <taxon>Oryzoideae</taxon>
        <taxon>Oryzeae</taxon>
        <taxon>Oryzinae</taxon>
        <taxon>Oryza</taxon>
    </lineage>
</organism>
<reference evidence="7" key="2">
    <citation type="submission" date="2013-04" db="UniProtKB">
        <authorList>
            <consortium name="EnsemblPlants"/>
        </authorList>
    </citation>
    <scope>IDENTIFICATION</scope>
</reference>
<evidence type="ECO:0000256" key="4">
    <source>
        <dbReference type="ARBA" id="ARBA00023163"/>
    </source>
</evidence>
<dbReference type="GO" id="GO:0043565">
    <property type="term" value="F:sequence-specific DNA binding"/>
    <property type="evidence" value="ECO:0007669"/>
    <property type="project" value="InterPro"/>
</dbReference>
<dbReference type="Pfam" id="PF03106">
    <property type="entry name" value="WRKY"/>
    <property type="match status" value="1"/>
</dbReference>
<evidence type="ECO:0000256" key="3">
    <source>
        <dbReference type="ARBA" id="ARBA00023125"/>
    </source>
</evidence>
<evidence type="ECO:0000256" key="1">
    <source>
        <dbReference type="ARBA" id="ARBA00004123"/>
    </source>
</evidence>
<dbReference type="STRING" id="4533.J3L1E0"/>
<dbReference type="SMART" id="SM00774">
    <property type="entry name" value="WRKY"/>
    <property type="match status" value="1"/>
</dbReference>
<dbReference type="HOGENOM" id="CLU_2403148_0_0_1"/>
<dbReference type="InterPro" id="IPR044810">
    <property type="entry name" value="WRKY_plant"/>
</dbReference>
<comment type="subcellular location">
    <subcellularLocation>
        <location evidence="1">Nucleus</location>
    </subcellularLocation>
</comment>
<dbReference type="InterPro" id="IPR036576">
    <property type="entry name" value="WRKY_dom_sf"/>
</dbReference>
<keyword evidence="3" id="KW-0238">DNA-binding</keyword>
<evidence type="ECO:0000313" key="8">
    <source>
        <dbReference type="Proteomes" id="UP000006038"/>
    </source>
</evidence>
<dbReference type="GO" id="GO:0005634">
    <property type="term" value="C:nucleus"/>
    <property type="evidence" value="ECO:0007669"/>
    <property type="project" value="UniProtKB-SubCell"/>
</dbReference>
<name>J3L1E0_ORYBR</name>
<dbReference type="Gramene" id="OB01G30460.1">
    <property type="protein sequence ID" value="OB01G30460.1"/>
    <property type="gene ID" value="OB01G30460"/>
</dbReference>
<protein>
    <recommendedName>
        <fullName evidence="6">WRKY domain-containing protein</fullName>
    </recommendedName>
</protein>
<keyword evidence="5" id="KW-0539">Nucleus</keyword>
<keyword evidence="4" id="KW-0804">Transcription</keyword>
<proteinExistence type="predicted"/>
<evidence type="ECO:0000313" key="7">
    <source>
        <dbReference type="EnsemblPlants" id="OB01G30460.1"/>
    </source>
</evidence>
<dbReference type="PROSITE" id="PS50811">
    <property type="entry name" value="WRKY"/>
    <property type="match status" value="1"/>
</dbReference>
<dbReference type="SUPFAM" id="SSF118290">
    <property type="entry name" value="WRKY DNA-binding domain"/>
    <property type="match status" value="1"/>
</dbReference>
<dbReference type="AlphaFoldDB" id="J3L1E0"/>
<evidence type="ECO:0000256" key="5">
    <source>
        <dbReference type="ARBA" id="ARBA00023242"/>
    </source>
</evidence>
<dbReference type="Proteomes" id="UP000006038">
    <property type="component" value="Chromosome 1"/>
</dbReference>
<reference evidence="7" key="1">
    <citation type="journal article" date="2013" name="Nat. Commun.">
        <title>Whole-genome sequencing of Oryza brachyantha reveals mechanisms underlying Oryza genome evolution.</title>
        <authorList>
            <person name="Chen J."/>
            <person name="Huang Q."/>
            <person name="Gao D."/>
            <person name="Wang J."/>
            <person name="Lang Y."/>
            <person name="Liu T."/>
            <person name="Li B."/>
            <person name="Bai Z."/>
            <person name="Luis Goicoechea J."/>
            <person name="Liang C."/>
            <person name="Chen C."/>
            <person name="Zhang W."/>
            <person name="Sun S."/>
            <person name="Liao Y."/>
            <person name="Zhang X."/>
            <person name="Yang L."/>
            <person name="Song C."/>
            <person name="Wang M."/>
            <person name="Shi J."/>
            <person name="Liu G."/>
            <person name="Liu J."/>
            <person name="Zhou H."/>
            <person name="Zhou W."/>
            <person name="Yu Q."/>
            <person name="An N."/>
            <person name="Chen Y."/>
            <person name="Cai Q."/>
            <person name="Wang B."/>
            <person name="Liu B."/>
            <person name="Min J."/>
            <person name="Huang Y."/>
            <person name="Wu H."/>
            <person name="Li Z."/>
            <person name="Zhang Y."/>
            <person name="Yin Y."/>
            <person name="Song W."/>
            <person name="Jiang J."/>
            <person name="Jackson S.A."/>
            <person name="Wing R.A."/>
            <person name="Wang J."/>
            <person name="Chen M."/>
        </authorList>
    </citation>
    <scope>NUCLEOTIDE SEQUENCE [LARGE SCALE GENOMIC DNA]</scope>
    <source>
        <strain evidence="7">cv. IRGC 101232</strain>
    </source>
</reference>
<dbReference type="PANTHER" id="PTHR31221">
    <property type="entry name" value="WRKY TRANSCRIPTION FACTOR PROTEIN 1-RELATED"/>
    <property type="match status" value="1"/>
</dbReference>
<dbReference type="GO" id="GO:0003700">
    <property type="term" value="F:DNA-binding transcription factor activity"/>
    <property type="evidence" value="ECO:0007669"/>
    <property type="project" value="InterPro"/>
</dbReference>
<dbReference type="InterPro" id="IPR003657">
    <property type="entry name" value="WRKY_dom"/>
</dbReference>
<dbReference type="Gene3D" id="2.20.25.80">
    <property type="entry name" value="WRKY domain"/>
    <property type="match status" value="1"/>
</dbReference>
<evidence type="ECO:0000256" key="2">
    <source>
        <dbReference type="ARBA" id="ARBA00023015"/>
    </source>
</evidence>
<dbReference type="PANTHER" id="PTHR31221:SF335">
    <property type="entry name" value="OS01G0584900 PROTEIN"/>
    <property type="match status" value="1"/>
</dbReference>
<accession>J3L1E0</accession>
<dbReference type="EnsemblPlants" id="OB01G30460.1">
    <property type="protein sequence ID" value="OB01G30460.1"/>
    <property type="gene ID" value="OB01G30460"/>
</dbReference>
<keyword evidence="8" id="KW-1185">Reference proteome</keyword>
<evidence type="ECO:0000259" key="6">
    <source>
        <dbReference type="PROSITE" id="PS50811"/>
    </source>
</evidence>
<keyword evidence="2" id="KW-0805">Transcription regulation</keyword>
<sequence length="93" mass="10134">MVKNSPNPRNYYRCSADGCRVKKRVERARDDARFVVTTYDGVHNHPAPPHPRPAAGYSIAGPAAGHRLLGLKEEEAAAIALFRSTSATSLHLP</sequence>
<feature type="domain" description="WRKY" evidence="6">
    <location>
        <begin position="1"/>
        <end position="48"/>
    </location>
</feature>